<sequence length="177" mass="19600">MALIDLEEGCCATLEDLRRCSLAIDRGVFNFEVVHQPADAGFKTCAHGCRALSTIVDADGIDVRDWYAILQEIAKADAVSLQGEFHTGSELGKQLVGPARFKIELHVNDITRAPEDLCGFADLSQSLEFLVALMFKELLEPLLGHCFLRVHLQFGEPRVEFAADHLCVPMIRTMKGQ</sequence>
<organism evidence="1 2">
    <name type="scientific">Peteryoungia aggregata LMG 23059</name>
    <dbReference type="NCBI Taxonomy" id="1368425"/>
    <lineage>
        <taxon>Bacteria</taxon>
        <taxon>Pseudomonadati</taxon>
        <taxon>Pseudomonadota</taxon>
        <taxon>Alphaproteobacteria</taxon>
        <taxon>Hyphomicrobiales</taxon>
        <taxon>Rhizobiaceae</taxon>
        <taxon>Peteryoungia</taxon>
    </lineage>
</organism>
<proteinExistence type="predicted"/>
<comment type="caution">
    <text evidence="1">The sequence shown here is derived from an EMBL/GenBank/DDBJ whole genome shotgun (WGS) entry which is preliminary data.</text>
</comment>
<evidence type="ECO:0000313" key="1">
    <source>
        <dbReference type="EMBL" id="MDQ0419635.1"/>
    </source>
</evidence>
<evidence type="ECO:0000313" key="2">
    <source>
        <dbReference type="Proteomes" id="UP001238496"/>
    </source>
</evidence>
<name>A0ABU0G4L1_9HYPH</name>
<gene>
    <name evidence="1" type="ORF">J2045_000648</name>
</gene>
<dbReference type="RefSeq" id="WP_307369347.1">
    <property type="nucleotide sequence ID" value="NZ_JAUSUW010000002.1"/>
</dbReference>
<keyword evidence="2" id="KW-1185">Reference proteome</keyword>
<dbReference type="EMBL" id="JAUSUW010000002">
    <property type="protein sequence ID" value="MDQ0419635.1"/>
    <property type="molecule type" value="Genomic_DNA"/>
</dbReference>
<protein>
    <submittedName>
        <fullName evidence="1">Uncharacterized protein</fullName>
    </submittedName>
</protein>
<reference evidence="1 2" key="1">
    <citation type="submission" date="2023-07" db="EMBL/GenBank/DDBJ databases">
        <title>Genomic Encyclopedia of Type Strains, Phase IV (KMG-IV): sequencing the most valuable type-strain genomes for metagenomic binning, comparative biology and taxonomic classification.</title>
        <authorList>
            <person name="Goeker M."/>
        </authorList>
    </citation>
    <scope>NUCLEOTIDE SEQUENCE [LARGE SCALE GENOMIC DNA]</scope>
    <source>
        <strain evidence="1 2">DSM 1111</strain>
    </source>
</reference>
<accession>A0ABU0G4L1</accession>
<dbReference type="Proteomes" id="UP001238496">
    <property type="component" value="Unassembled WGS sequence"/>
</dbReference>